<feature type="active site" description="Proton donor/acceptor" evidence="6">
    <location>
        <position position="270"/>
    </location>
</feature>
<dbReference type="NCBIfam" id="TIGR00518">
    <property type="entry name" value="alaDH"/>
    <property type="match status" value="1"/>
</dbReference>
<evidence type="ECO:0000313" key="12">
    <source>
        <dbReference type="Proteomes" id="UP000249524"/>
    </source>
</evidence>
<keyword evidence="12" id="KW-1185">Reference proteome</keyword>
<dbReference type="InterPro" id="IPR036291">
    <property type="entry name" value="NAD(P)-bd_dom_sf"/>
</dbReference>
<feature type="active site" description="Proton donor/acceptor" evidence="6">
    <location>
        <position position="96"/>
    </location>
</feature>
<dbReference type="InterPro" id="IPR007698">
    <property type="entry name" value="AlaDH/PNT_NAD(H)-bd"/>
</dbReference>
<dbReference type="PANTHER" id="PTHR42795">
    <property type="entry name" value="ALANINE DEHYDROGENASE"/>
    <property type="match status" value="1"/>
</dbReference>
<comment type="similarity">
    <text evidence="1 5">Belongs to the AlaDH/PNT family.</text>
</comment>
<keyword evidence="3 5" id="KW-0560">Oxidoreductase</keyword>
<dbReference type="SUPFAM" id="SSF51735">
    <property type="entry name" value="NAD(P)-binding Rossmann-fold domains"/>
    <property type="match status" value="1"/>
</dbReference>
<dbReference type="Pfam" id="PF05222">
    <property type="entry name" value="AlaDh_PNT_N"/>
    <property type="match status" value="1"/>
</dbReference>
<sequence>MRVGVPREIKPDEYRVGLTPTAVREYVSHGHEVMVQAGAGLGAGYDDTLYVRAGATIAPDAETVFAAAQMIVKVKEPQPVEWARLTKDHILFTYLHLAPDPAQADGLLKSGCAGIAYETVTDPAGGLPLLAPMSEVAGRIAVFSAGETLLKHNGGMGLLIGGVPGVPPARVLVLGGGVVGMNAARMAAGLGAEVVVVERSIPRMRDLDNMFQGRVITRYSTQDAVDEEVLKADVVIGAVLTAGASAPKLVKKAHLSQMKPGSVLVDVSIDQGGCFETSRPTTHKEPTYTIDGVVHYCVANMPGAAPRTSSEALVHATLPFGLQLADRGLDALKTNVHLAKGLNVLAGEVTHPAVAEALGKPFKDPYGAWK</sequence>
<evidence type="ECO:0000256" key="7">
    <source>
        <dbReference type="PIRSR" id="PIRSR000183-2"/>
    </source>
</evidence>
<feature type="binding site" evidence="8">
    <location>
        <begin position="267"/>
        <end position="270"/>
    </location>
    <ligand>
        <name>NAD(+)</name>
        <dbReference type="ChEBI" id="CHEBI:57540"/>
    </ligand>
</feature>
<dbReference type="FunFam" id="3.40.50.720:FF:000049">
    <property type="entry name" value="Alanine dehydrogenase"/>
    <property type="match status" value="1"/>
</dbReference>
<accession>A0A328BR55</accession>
<feature type="binding site" evidence="8">
    <location>
        <begin position="298"/>
        <end position="301"/>
    </location>
    <ligand>
        <name>NAD(+)</name>
        <dbReference type="ChEBI" id="CHEBI:57540"/>
    </ligand>
</feature>
<evidence type="ECO:0000256" key="1">
    <source>
        <dbReference type="ARBA" id="ARBA00005689"/>
    </source>
</evidence>
<dbReference type="GO" id="GO:0000166">
    <property type="term" value="F:nucleotide binding"/>
    <property type="evidence" value="ECO:0007669"/>
    <property type="project" value="UniProtKB-KW"/>
</dbReference>
<dbReference type="Pfam" id="PF01262">
    <property type="entry name" value="AlaDh_PNT_C"/>
    <property type="match status" value="1"/>
</dbReference>
<dbReference type="SMART" id="SM01002">
    <property type="entry name" value="AlaDh_PNT_C"/>
    <property type="match status" value="1"/>
</dbReference>
<dbReference type="PIRSF" id="PIRSF000183">
    <property type="entry name" value="Alanine_dh"/>
    <property type="match status" value="1"/>
</dbReference>
<dbReference type="GO" id="GO:0000286">
    <property type="term" value="F:alanine dehydrogenase activity"/>
    <property type="evidence" value="ECO:0007669"/>
    <property type="project" value="UniProtKB-UniRule"/>
</dbReference>
<proteinExistence type="inferred from homology"/>
<comment type="caution">
    <text evidence="11">The sequence shown here is derived from an EMBL/GenBank/DDBJ whole genome shotgun (WGS) entry which is preliminary data.</text>
</comment>
<dbReference type="SMART" id="SM01003">
    <property type="entry name" value="AlaDh_PNT_N"/>
    <property type="match status" value="1"/>
</dbReference>
<evidence type="ECO:0000256" key="3">
    <source>
        <dbReference type="ARBA" id="ARBA00023002"/>
    </source>
</evidence>
<dbReference type="RefSeq" id="WP_111275158.1">
    <property type="nucleotide sequence ID" value="NZ_QFYS01000002.1"/>
</dbReference>
<organism evidence="11 12">
    <name type="scientific">Phenylobacterium kunshanense</name>
    <dbReference type="NCBI Taxonomy" id="1445034"/>
    <lineage>
        <taxon>Bacteria</taxon>
        <taxon>Pseudomonadati</taxon>
        <taxon>Pseudomonadota</taxon>
        <taxon>Alphaproteobacteria</taxon>
        <taxon>Caulobacterales</taxon>
        <taxon>Caulobacteraceae</taxon>
        <taxon>Phenylobacterium</taxon>
    </lineage>
</organism>
<dbReference type="Gene3D" id="3.40.50.720">
    <property type="entry name" value="NAD(P)-binding Rossmann-like Domain"/>
    <property type="match status" value="2"/>
</dbReference>
<feature type="binding site" evidence="7">
    <location>
        <position position="75"/>
    </location>
    <ligand>
        <name>substrate</name>
    </ligand>
</feature>
<dbReference type="AlphaFoldDB" id="A0A328BR55"/>
<keyword evidence="8" id="KW-0547">Nucleotide-binding</keyword>
<feature type="binding site" evidence="8">
    <location>
        <position position="220"/>
    </location>
    <ligand>
        <name>NAD(+)</name>
        <dbReference type="ChEBI" id="CHEBI:57540"/>
    </ligand>
</feature>
<evidence type="ECO:0000313" key="11">
    <source>
        <dbReference type="EMBL" id="RAK67548.1"/>
    </source>
</evidence>
<name>A0A328BR55_9CAUL</name>
<comment type="catalytic activity">
    <reaction evidence="5">
        <text>L-alanine + NAD(+) + H2O = pyruvate + NH4(+) + NADH + H(+)</text>
        <dbReference type="Rhea" id="RHEA:18405"/>
        <dbReference type="ChEBI" id="CHEBI:15361"/>
        <dbReference type="ChEBI" id="CHEBI:15377"/>
        <dbReference type="ChEBI" id="CHEBI:15378"/>
        <dbReference type="ChEBI" id="CHEBI:28938"/>
        <dbReference type="ChEBI" id="CHEBI:57540"/>
        <dbReference type="ChEBI" id="CHEBI:57945"/>
        <dbReference type="ChEBI" id="CHEBI:57972"/>
        <dbReference type="EC" id="1.4.1.1"/>
    </reaction>
</comment>
<evidence type="ECO:0000259" key="10">
    <source>
        <dbReference type="SMART" id="SM01003"/>
    </source>
</evidence>
<feature type="binding site" evidence="8">
    <location>
        <position position="134"/>
    </location>
    <ligand>
        <name>NAD(+)</name>
        <dbReference type="ChEBI" id="CHEBI:57540"/>
    </ligand>
</feature>
<keyword evidence="4 5" id="KW-0520">NAD</keyword>
<dbReference type="GO" id="GO:0005886">
    <property type="term" value="C:plasma membrane"/>
    <property type="evidence" value="ECO:0007669"/>
    <property type="project" value="TreeGrafter"/>
</dbReference>
<feature type="binding site" evidence="8">
    <location>
        <position position="203"/>
    </location>
    <ligand>
        <name>NAD(+)</name>
        <dbReference type="ChEBI" id="CHEBI:57540"/>
    </ligand>
</feature>
<feature type="binding site" evidence="7">
    <location>
        <position position="15"/>
    </location>
    <ligand>
        <name>substrate</name>
    </ligand>
</feature>
<reference evidence="11 12" key="1">
    <citation type="submission" date="2018-05" db="EMBL/GenBank/DDBJ databases">
        <authorList>
            <person name="Lanie J.A."/>
            <person name="Ng W.-L."/>
            <person name="Kazmierczak K.M."/>
            <person name="Andrzejewski T.M."/>
            <person name="Davidsen T.M."/>
            <person name="Wayne K.J."/>
            <person name="Tettelin H."/>
            <person name="Glass J.I."/>
            <person name="Rusch D."/>
            <person name="Podicherti R."/>
            <person name="Tsui H.-C.T."/>
            <person name="Winkler M.E."/>
        </authorList>
    </citation>
    <scope>NUCLEOTIDE SEQUENCE [LARGE SCALE GENOMIC DNA]</scope>
    <source>
        <strain evidence="11 12">BUT-10</strain>
    </source>
</reference>
<dbReference type="InterPro" id="IPR008141">
    <property type="entry name" value="Ala_DH"/>
</dbReference>
<dbReference type="InterPro" id="IPR008143">
    <property type="entry name" value="Ala_DH/PNT_CS2"/>
</dbReference>
<feature type="domain" description="Alanine dehydrogenase/pyridine nucleotide transhydrogenase N-terminal" evidence="10">
    <location>
        <begin position="4"/>
        <end position="137"/>
    </location>
</feature>
<evidence type="ECO:0000256" key="5">
    <source>
        <dbReference type="PIRNR" id="PIRNR000183"/>
    </source>
</evidence>
<protein>
    <recommendedName>
        <fullName evidence="2 5">Alanine dehydrogenase</fullName>
        <ecNumber evidence="2 5">1.4.1.1</ecNumber>
    </recommendedName>
</protein>
<evidence type="ECO:0000256" key="6">
    <source>
        <dbReference type="PIRSR" id="PIRSR000183-1"/>
    </source>
</evidence>
<dbReference type="EMBL" id="QFYS01000002">
    <property type="protein sequence ID" value="RAK67548.1"/>
    <property type="molecule type" value="Genomic_DNA"/>
</dbReference>
<evidence type="ECO:0000259" key="9">
    <source>
        <dbReference type="SMART" id="SM01002"/>
    </source>
</evidence>
<dbReference type="Proteomes" id="UP000249524">
    <property type="component" value="Unassembled WGS sequence"/>
</dbReference>
<evidence type="ECO:0000256" key="2">
    <source>
        <dbReference type="ARBA" id="ARBA00012897"/>
    </source>
</evidence>
<dbReference type="OrthoDB" id="9804592at2"/>
<dbReference type="EC" id="1.4.1.1" evidence="2 5"/>
<evidence type="ECO:0000256" key="4">
    <source>
        <dbReference type="ARBA" id="ARBA00023027"/>
    </source>
</evidence>
<evidence type="ECO:0000256" key="8">
    <source>
        <dbReference type="PIRSR" id="PIRSR000183-3"/>
    </source>
</evidence>
<dbReference type="SUPFAM" id="SSF52283">
    <property type="entry name" value="Formate/glycerate dehydrogenase catalytic domain-like"/>
    <property type="match status" value="1"/>
</dbReference>
<dbReference type="CDD" id="cd05305">
    <property type="entry name" value="L-AlaDH"/>
    <property type="match status" value="1"/>
</dbReference>
<dbReference type="PROSITE" id="PS00837">
    <property type="entry name" value="ALADH_PNT_2"/>
    <property type="match status" value="1"/>
</dbReference>
<dbReference type="PANTHER" id="PTHR42795:SF1">
    <property type="entry name" value="ALANINE DEHYDROGENASE"/>
    <property type="match status" value="1"/>
</dbReference>
<feature type="domain" description="Alanine dehydrogenase/pyridine nucleotide transhydrogenase NAD(H)-binding" evidence="9">
    <location>
        <begin position="149"/>
        <end position="297"/>
    </location>
</feature>
<dbReference type="GO" id="GO:0042853">
    <property type="term" value="P:L-alanine catabolic process"/>
    <property type="evidence" value="ECO:0007669"/>
    <property type="project" value="InterPro"/>
</dbReference>
<feature type="binding site" evidence="8">
    <location>
        <position position="279"/>
    </location>
    <ligand>
        <name>NAD(+)</name>
        <dbReference type="ChEBI" id="CHEBI:57540"/>
    </ligand>
</feature>
<dbReference type="InterPro" id="IPR007886">
    <property type="entry name" value="AlaDH/PNT_N"/>
</dbReference>
<feature type="binding site" evidence="8">
    <location>
        <begin position="239"/>
        <end position="240"/>
    </location>
    <ligand>
        <name>NAD(+)</name>
        <dbReference type="ChEBI" id="CHEBI:57540"/>
    </ligand>
</feature>
<gene>
    <name evidence="11" type="primary">ald</name>
    <name evidence="11" type="ORF">DJ019_06465</name>
</gene>